<comment type="catalytic activity">
    <reaction evidence="5">
        <text>a long-chain fatty acid + ATP + CoA = a long-chain fatty acyl-CoA + AMP + diphosphate</text>
        <dbReference type="Rhea" id="RHEA:15421"/>
        <dbReference type="ChEBI" id="CHEBI:30616"/>
        <dbReference type="ChEBI" id="CHEBI:33019"/>
        <dbReference type="ChEBI" id="CHEBI:57287"/>
        <dbReference type="ChEBI" id="CHEBI:57560"/>
        <dbReference type="ChEBI" id="CHEBI:83139"/>
        <dbReference type="ChEBI" id="CHEBI:456215"/>
        <dbReference type="EC" id="6.2.1.3"/>
    </reaction>
    <physiologicalReaction direction="left-to-right" evidence="5">
        <dbReference type="Rhea" id="RHEA:15422"/>
    </physiologicalReaction>
</comment>
<protein>
    <recommendedName>
        <fullName evidence="6">Acyl-CoA synthetase</fullName>
    </recommendedName>
</protein>
<dbReference type="InterPro" id="IPR045851">
    <property type="entry name" value="AMP-bd_C_sf"/>
</dbReference>
<evidence type="ECO:0000256" key="6">
    <source>
        <dbReference type="ARBA" id="ARBA00032875"/>
    </source>
</evidence>
<evidence type="ECO:0000313" key="8">
    <source>
        <dbReference type="EMBL" id="MPY11393.1"/>
    </source>
</evidence>
<dbReference type="Pfam" id="PF23562">
    <property type="entry name" value="AMP-binding_C_3"/>
    <property type="match status" value="1"/>
</dbReference>
<dbReference type="InterPro" id="IPR020845">
    <property type="entry name" value="AMP-binding_CS"/>
</dbReference>
<reference evidence="9" key="1">
    <citation type="submission" date="2019-07" db="EMBL/GenBank/DDBJ databases">
        <title>Arthrobacter KR32 sp. nov., isolated from mountain cheese made of cows milk.</title>
        <authorList>
            <person name="Flegler A."/>
        </authorList>
    </citation>
    <scope>NUCLEOTIDE SEQUENCE [LARGE SCALE GENOMIC DNA]</scope>
    <source>
        <strain evidence="9">KR32</strain>
    </source>
</reference>
<organism evidence="8 9">
    <name type="scientific">Arthrobacter bussei</name>
    <dbReference type="NCBI Taxonomy" id="2594179"/>
    <lineage>
        <taxon>Bacteria</taxon>
        <taxon>Bacillati</taxon>
        <taxon>Actinomycetota</taxon>
        <taxon>Actinomycetes</taxon>
        <taxon>Micrococcales</taxon>
        <taxon>Micrococcaceae</taxon>
        <taxon>Arthrobacter</taxon>
    </lineage>
</organism>
<feature type="domain" description="AMP-dependent synthetase/ligase" evidence="7">
    <location>
        <begin position="30"/>
        <end position="450"/>
    </location>
</feature>
<dbReference type="PROSITE" id="PS00455">
    <property type="entry name" value="AMP_BINDING"/>
    <property type="match status" value="1"/>
</dbReference>
<accession>A0A7X1TP95</accession>
<comment type="caution">
    <text evidence="8">The sequence shown here is derived from an EMBL/GenBank/DDBJ whole genome shotgun (WGS) entry which is preliminary data.</text>
</comment>
<dbReference type="EMBL" id="VJXX01000003">
    <property type="protein sequence ID" value="MPY11393.1"/>
    <property type="molecule type" value="Genomic_DNA"/>
</dbReference>
<dbReference type="InterPro" id="IPR042099">
    <property type="entry name" value="ANL_N_sf"/>
</dbReference>
<keyword evidence="4" id="KW-0443">Lipid metabolism</keyword>
<dbReference type="PANTHER" id="PTHR43272:SF32">
    <property type="entry name" value="AMP-DEPENDENT SYNTHETASE_LIGASE DOMAIN-CONTAINING PROTEIN"/>
    <property type="match status" value="1"/>
</dbReference>
<dbReference type="Gene3D" id="3.40.50.12780">
    <property type="entry name" value="N-terminal domain of ligase-like"/>
    <property type="match status" value="1"/>
</dbReference>
<evidence type="ECO:0000313" key="9">
    <source>
        <dbReference type="Proteomes" id="UP000326464"/>
    </source>
</evidence>
<evidence type="ECO:0000256" key="1">
    <source>
        <dbReference type="ARBA" id="ARBA00006432"/>
    </source>
</evidence>
<evidence type="ECO:0000256" key="2">
    <source>
        <dbReference type="ARBA" id="ARBA00022598"/>
    </source>
</evidence>
<proteinExistence type="inferred from homology"/>
<evidence type="ECO:0000256" key="4">
    <source>
        <dbReference type="ARBA" id="ARBA00023098"/>
    </source>
</evidence>
<dbReference type="Proteomes" id="UP000326464">
    <property type="component" value="Unassembled WGS sequence"/>
</dbReference>
<dbReference type="CDD" id="cd05907">
    <property type="entry name" value="VL_LC_FACS_like"/>
    <property type="match status" value="1"/>
</dbReference>
<dbReference type="SUPFAM" id="SSF56801">
    <property type="entry name" value="Acetyl-CoA synthetase-like"/>
    <property type="match status" value="1"/>
</dbReference>
<dbReference type="RefSeq" id="WP_191931904.1">
    <property type="nucleotide sequence ID" value="NZ_VJXX01000003.1"/>
</dbReference>
<name>A0A7X1TP95_9MICC</name>
<dbReference type="PANTHER" id="PTHR43272">
    <property type="entry name" value="LONG-CHAIN-FATTY-ACID--COA LIGASE"/>
    <property type="match status" value="1"/>
</dbReference>
<keyword evidence="3" id="KW-0276">Fatty acid metabolism</keyword>
<dbReference type="AlphaFoldDB" id="A0A7X1TP95"/>
<evidence type="ECO:0000256" key="5">
    <source>
        <dbReference type="ARBA" id="ARBA00024484"/>
    </source>
</evidence>
<gene>
    <name evidence="8" type="ORF">FNH21_11800</name>
</gene>
<comment type="similarity">
    <text evidence="1">Belongs to the ATP-dependent AMP-binding enzyme family.</text>
</comment>
<dbReference type="InterPro" id="IPR000873">
    <property type="entry name" value="AMP-dep_synth/lig_dom"/>
</dbReference>
<keyword evidence="9" id="KW-1185">Reference proteome</keyword>
<dbReference type="Gene3D" id="3.30.300.30">
    <property type="match status" value="1"/>
</dbReference>
<dbReference type="GO" id="GO:0016020">
    <property type="term" value="C:membrane"/>
    <property type="evidence" value="ECO:0007669"/>
    <property type="project" value="TreeGrafter"/>
</dbReference>
<dbReference type="Pfam" id="PF00501">
    <property type="entry name" value="AMP-binding"/>
    <property type="match status" value="1"/>
</dbReference>
<evidence type="ECO:0000256" key="3">
    <source>
        <dbReference type="ARBA" id="ARBA00022832"/>
    </source>
</evidence>
<keyword evidence="2 8" id="KW-0436">Ligase</keyword>
<sequence length="624" mass="66040">MREAITDLLVDLPPTGNVTDLLLRTHDADPQRPLYAQRTGGTWTDVSAAAFLEQVTAVAKGLIAHGVQPGDAVAVMSRTRYEWTLADVAIWFAGAVTVPVYETSSAHQVAWILEDARPAVVLVEDRAKADVVLDAAARSGRTEATAVVRLTLLGAVDPCDADGDAPVGPAMPTLGTLMADGASVADGRLEDARSSRGLADAASIVYTSGTTGRPKGCVITHGNFALFAVNTLEFLPEFLKQENARTLMFLPLAHVLARAVQVVCFTGGITLAHSGSAAQLLEDLTTFRPTFLLAVPRIFEKIHATAAQRAEESGKGRLFAAAERTAVAYSRALEARGRGGRGPSPLLRGSHALFDRILYPRLRAVFGGEVTYTVSGASPLSEHLAHFFRGAGIMIQEGYGLTESTAPCTVNTVALTRVGSVGIPMPGTSVRLDDDGEVQVRGAGIFAGYFRNDEATAEAFTEDGYFRTGDLGSLDDDGFLTITGRKKDLLVTAGGKNVAPGPLEEKLREHQLVAQAVVVGEGRPFIGALVSLDRDALDSWAAGHGRKGLTVGDAARDAEVLAELQTAVDAANATVSRAEQIRRFTVLEAEFTVESGHLTPTLKLKRAAVVADHAAALDELYAKR</sequence>
<evidence type="ECO:0000259" key="7">
    <source>
        <dbReference type="Pfam" id="PF00501"/>
    </source>
</evidence>
<dbReference type="GO" id="GO:0004467">
    <property type="term" value="F:long-chain fatty acid-CoA ligase activity"/>
    <property type="evidence" value="ECO:0007669"/>
    <property type="project" value="UniProtKB-EC"/>
</dbReference>